<sequence length="102" mass="11644">MEQAADLPGFNERDRRNFYAIGYDKAMSEIASSDVFDQFSEQEKQALANTMAVNNQAYFTGTAPKETPGLKLWKKVSNHFLRNYVLSTAGKPKQNNNYWAEK</sequence>
<dbReference type="Proteomes" id="UP000019249">
    <property type="component" value="Unassembled WGS sequence"/>
</dbReference>
<protein>
    <recommendedName>
        <fullName evidence="1">Cyclic nucleotide phosphodiesterase C-terminal domain-containing protein</fullName>
    </recommendedName>
</protein>
<dbReference type="InterPro" id="IPR040869">
    <property type="entry name" value="CNP_C"/>
</dbReference>
<evidence type="ECO:0000313" key="3">
    <source>
        <dbReference type="Proteomes" id="UP000019249"/>
    </source>
</evidence>
<feature type="domain" description="Cyclic nucleotide phosphodiesterase C-terminal" evidence="1">
    <location>
        <begin position="4"/>
        <end position="87"/>
    </location>
</feature>
<keyword evidence="3" id="KW-1185">Reference proteome</keyword>
<evidence type="ECO:0000313" key="2">
    <source>
        <dbReference type="EMBL" id="EUJ33916.1"/>
    </source>
</evidence>
<name>A0ABN0RIV9_9LIST</name>
<gene>
    <name evidence="2" type="ORF">MFLO_01810</name>
</gene>
<reference evidence="2 3" key="1">
    <citation type="journal article" date="2014" name="Int. J. Syst. Evol. Microbiol.">
        <title>Listeria floridensis sp. nov., Listeria aquatica sp. nov., Listeria cornellensis sp. nov., Listeria riparia sp. nov. and Listeria grandensis sp. nov., from agricultural and natural environments.</title>
        <authorList>
            <person name="den Bakker H.C."/>
            <person name="Warchocki S."/>
            <person name="Wright E.M."/>
            <person name="Allred A.F."/>
            <person name="Ahlstrom C."/>
            <person name="Manuel C.S."/>
            <person name="Stasiewicz M.J."/>
            <person name="Burrell A."/>
            <person name="Roof S."/>
            <person name="Strawn L."/>
            <person name="Fortes E.D."/>
            <person name="Nightingale K.K."/>
            <person name="Kephart D."/>
            <person name="Wiedmann M."/>
        </authorList>
    </citation>
    <scope>NUCLEOTIDE SEQUENCE [LARGE SCALE GENOMIC DNA]</scope>
    <source>
        <strain evidence="2 3">FSL S10-1187</strain>
    </source>
</reference>
<accession>A0ABN0RIV9</accession>
<comment type="caution">
    <text evidence="2">The sequence shown here is derived from an EMBL/GenBank/DDBJ whole genome shotgun (WGS) entry which is preliminary data.</text>
</comment>
<dbReference type="Pfam" id="PF17839">
    <property type="entry name" value="CNP_C_terminal"/>
    <property type="match status" value="1"/>
</dbReference>
<dbReference type="EMBL" id="AODF01000001">
    <property type="protein sequence ID" value="EUJ33916.1"/>
    <property type="molecule type" value="Genomic_DNA"/>
</dbReference>
<evidence type="ECO:0000259" key="1">
    <source>
        <dbReference type="Pfam" id="PF17839"/>
    </source>
</evidence>
<proteinExistence type="predicted"/>
<dbReference type="Gene3D" id="1.10.246.180">
    <property type="match status" value="1"/>
</dbReference>
<organism evidence="2 3">
    <name type="scientific">Listeria floridensis FSL S10-1187</name>
    <dbReference type="NCBI Taxonomy" id="1265817"/>
    <lineage>
        <taxon>Bacteria</taxon>
        <taxon>Bacillati</taxon>
        <taxon>Bacillota</taxon>
        <taxon>Bacilli</taxon>
        <taxon>Bacillales</taxon>
        <taxon>Listeriaceae</taxon>
        <taxon>Listeria</taxon>
    </lineage>
</organism>